<dbReference type="OrthoDB" id="9770107at2"/>
<evidence type="ECO:0000313" key="2">
    <source>
        <dbReference type="Proteomes" id="UP000291236"/>
    </source>
</evidence>
<accession>A0A4P2VIW9</accession>
<keyword evidence="2" id="KW-1185">Reference proteome</keyword>
<dbReference type="AlphaFoldDB" id="A0A4P2VIW9"/>
<protein>
    <submittedName>
        <fullName evidence="1">Uncharacterized protein</fullName>
    </submittedName>
</protein>
<gene>
    <name evidence="1" type="ORF">JCM31447_14890</name>
</gene>
<dbReference type="EMBL" id="AP019368">
    <property type="protein sequence ID" value="BBH53046.1"/>
    <property type="molecule type" value="Genomic_DNA"/>
</dbReference>
<reference evidence="1 2" key="1">
    <citation type="submission" date="2018-12" db="EMBL/GenBank/DDBJ databases">
        <title>Rubrispira sanarue gen. nov., sp., nov., a member of the order Silvanigrellales, isolated from a brackish lake in Hamamatsu Japan.</title>
        <authorList>
            <person name="Maejima Y."/>
            <person name="Iino T."/>
            <person name="Muraguchi Y."/>
            <person name="Fukuda K."/>
            <person name="Nojiri H."/>
            <person name="Ohkuma M."/>
            <person name="Moriuchi R."/>
            <person name="Dohra H."/>
            <person name="Kimbara K."/>
            <person name="Shintani M."/>
        </authorList>
    </citation>
    <scope>NUCLEOTIDE SEQUENCE [LARGE SCALE GENOMIC DNA]</scope>
    <source>
        <strain evidence="1 2">RF1110005</strain>
    </source>
</reference>
<dbReference type="RefSeq" id="WP_130608123.1">
    <property type="nucleotide sequence ID" value="NZ_AP019368.1"/>
</dbReference>
<dbReference type="SUPFAM" id="SSF53474">
    <property type="entry name" value="alpha/beta-Hydrolases"/>
    <property type="match status" value="1"/>
</dbReference>
<sequence>MRRGLLLKLLDITDFFINNLLADKGKVIGIYNGRATGLNTGIVRDIRDFLSKDPSVVNVQGAYTAAWNHYLNNELKYTSQSNFQSMNSIVGENWNYSHIDPTGRQRGGSTQDTGGLYTAGDLAATMSLNPDLIVFQASGYYDSITPFYQTDLDIKAMEMDPALQKNITTERYPSGHMIYLDGKSRSAMKSDLAKFYSKAANNTKAIERILNLQNKTLKSFSTNEVN</sequence>
<evidence type="ECO:0000313" key="1">
    <source>
        <dbReference type="EMBL" id="BBH53046.1"/>
    </source>
</evidence>
<organism evidence="1 2">
    <name type="scientific">Fluviispira sanaruensis</name>
    <dbReference type="NCBI Taxonomy" id="2493639"/>
    <lineage>
        <taxon>Bacteria</taxon>
        <taxon>Pseudomonadati</taxon>
        <taxon>Bdellovibrionota</taxon>
        <taxon>Oligoflexia</taxon>
        <taxon>Silvanigrellales</taxon>
        <taxon>Silvanigrellaceae</taxon>
        <taxon>Fluviispira</taxon>
    </lineage>
</organism>
<proteinExistence type="predicted"/>
<dbReference type="Proteomes" id="UP000291236">
    <property type="component" value="Chromosome"/>
</dbReference>
<dbReference type="KEGG" id="sbf:JCM31447_14890"/>
<name>A0A4P2VIW9_FLUSA</name>
<dbReference type="InterPro" id="IPR029058">
    <property type="entry name" value="AB_hydrolase_fold"/>
</dbReference>